<evidence type="ECO:0008006" key="3">
    <source>
        <dbReference type="Google" id="ProtNLM"/>
    </source>
</evidence>
<dbReference type="Proteomes" id="UP000176634">
    <property type="component" value="Unassembled WGS sequence"/>
</dbReference>
<sequence>MTLNVSDVRSNGPEQIQHAAQSLGRSPQRIAVFEAIYKGGSTPKSVKILANLCLAEIKDGNHREIRIAQEAAYLFNHGMVEKYVDEKTHKLCYKKVDFYKSHKKQIVEFARDPKKMKKMISKRTPIVREVKSRTVVYKSPINAKQISIDDIDNFLKVKKTGGSSASAKTILEKNIKNGFKKIIGETGKFTDWGGERNDLFTTRVRLDKKRISAAIAFKGRATQGILTPKKLGKNGDQINRLFTSPAQLFLVVYHSEIDQSVLEQMKAFAVAVGQAGQKIYYGIVDGKDLNAIITAYPNFFK</sequence>
<name>A0A1F6P7I9_9BACT</name>
<dbReference type="EMBL" id="MFRA01000008">
    <property type="protein sequence ID" value="OGH92139.1"/>
    <property type="molecule type" value="Genomic_DNA"/>
</dbReference>
<protein>
    <recommendedName>
        <fullName evidence="3">Restriction endonuclease</fullName>
    </recommendedName>
</protein>
<proteinExistence type="predicted"/>
<evidence type="ECO:0000313" key="2">
    <source>
        <dbReference type="Proteomes" id="UP000176634"/>
    </source>
</evidence>
<comment type="caution">
    <text evidence="1">The sequence shown here is derived from an EMBL/GenBank/DDBJ whole genome shotgun (WGS) entry which is preliminary data.</text>
</comment>
<reference evidence="1 2" key="1">
    <citation type="journal article" date="2016" name="Nat. Commun.">
        <title>Thousands of microbial genomes shed light on interconnected biogeochemical processes in an aquifer system.</title>
        <authorList>
            <person name="Anantharaman K."/>
            <person name="Brown C.T."/>
            <person name="Hug L.A."/>
            <person name="Sharon I."/>
            <person name="Castelle C.J."/>
            <person name="Probst A.J."/>
            <person name="Thomas B.C."/>
            <person name="Singh A."/>
            <person name="Wilkins M.J."/>
            <person name="Karaoz U."/>
            <person name="Brodie E.L."/>
            <person name="Williams K.H."/>
            <person name="Hubbard S.S."/>
            <person name="Banfield J.F."/>
        </authorList>
    </citation>
    <scope>NUCLEOTIDE SEQUENCE [LARGE SCALE GENOMIC DNA]</scope>
</reference>
<dbReference type="AlphaFoldDB" id="A0A1F6P7I9"/>
<gene>
    <name evidence="1" type="ORF">A2563_00960</name>
</gene>
<organism evidence="1 2">
    <name type="scientific">Candidatus Magasanikbacteria bacterium RIFOXYD1_FULL_40_23</name>
    <dbReference type="NCBI Taxonomy" id="1798705"/>
    <lineage>
        <taxon>Bacteria</taxon>
        <taxon>Candidatus Magasanikiibacteriota</taxon>
    </lineage>
</organism>
<dbReference type="STRING" id="1798705.A2563_00960"/>
<accession>A0A1F6P7I9</accession>
<evidence type="ECO:0000313" key="1">
    <source>
        <dbReference type="EMBL" id="OGH92139.1"/>
    </source>
</evidence>